<dbReference type="CDD" id="cd09517">
    <property type="entry name" value="SAM_USH1G_HARP"/>
    <property type="match status" value="1"/>
</dbReference>
<keyword evidence="4" id="KW-0966">Cell projection</keyword>
<dbReference type="Pfam" id="PF13637">
    <property type="entry name" value="Ank_4"/>
    <property type="match status" value="1"/>
</dbReference>
<dbReference type="PROSITE" id="PS50297">
    <property type="entry name" value="ANK_REP_REGION"/>
    <property type="match status" value="2"/>
</dbReference>
<dbReference type="SUPFAM" id="SSF48403">
    <property type="entry name" value="Ankyrin repeat"/>
    <property type="match status" value="1"/>
</dbReference>
<keyword evidence="9" id="KW-1185">Reference proteome</keyword>
<feature type="region of interest" description="Disordered" evidence="6">
    <location>
        <begin position="154"/>
        <end position="195"/>
    </location>
</feature>
<evidence type="ECO:0000259" key="7">
    <source>
        <dbReference type="SMART" id="SM00454"/>
    </source>
</evidence>
<evidence type="ECO:0000256" key="4">
    <source>
        <dbReference type="ARBA" id="ARBA00023273"/>
    </source>
</evidence>
<feature type="compositionally biased region" description="Polar residues" evidence="6">
    <location>
        <begin position="159"/>
        <end position="194"/>
    </location>
</feature>
<comment type="subcellular location">
    <subcellularLocation>
        <location evidence="1">Cell projection</location>
    </subcellularLocation>
</comment>
<evidence type="ECO:0000256" key="3">
    <source>
        <dbReference type="ARBA" id="ARBA00023043"/>
    </source>
</evidence>
<dbReference type="InterPro" id="IPR001660">
    <property type="entry name" value="SAM"/>
</dbReference>
<evidence type="ECO:0000256" key="5">
    <source>
        <dbReference type="PROSITE-ProRule" id="PRU00023"/>
    </source>
</evidence>
<dbReference type="FunFam" id="1.10.150.50:FF:000034">
    <property type="entry name" value="ankyrin repeat and SAM domain-containing protein 4B"/>
    <property type="match status" value="1"/>
</dbReference>
<accession>A0AAD1SS36</accession>
<dbReference type="SUPFAM" id="SSF47769">
    <property type="entry name" value="SAM/Pointed domain"/>
    <property type="match status" value="1"/>
</dbReference>
<protein>
    <submittedName>
        <fullName evidence="8">Ankyrin repeat and SAM domain-containing 4B</fullName>
    </submittedName>
</protein>
<keyword evidence="3 5" id="KW-0040">ANK repeat</keyword>
<gene>
    <name evidence="8" type="ORF">PECUL_23A015842</name>
</gene>
<dbReference type="Proteomes" id="UP001295444">
    <property type="component" value="Chromosome 07"/>
</dbReference>
<evidence type="ECO:0000313" key="9">
    <source>
        <dbReference type="Proteomes" id="UP001295444"/>
    </source>
</evidence>
<dbReference type="InterPro" id="IPR002110">
    <property type="entry name" value="Ankyrin_rpt"/>
</dbReference>
<dbReference type="GO" id="GO:0120025">
    <property type="term" value="C:plasma membrane bounded cell projection"/>
    <property type="evidence" value="ECO:0007669"/>
    <property type="project" value="UniProtKB-ARBA"/>
</dbReference>
<evidence type="ECO:0000256" key="2">
    <source>
        <dbReference type="ARBA" id="ARBA00022737"/>
    </source>
</evidence>
<evidence type="ECO:0000256" key="6">
    <source>
        <dbReference type="SAM" id="MobiDB-lite"/>
    </source>
</evidence>
<evidence type="ECO:0000313" key="8">
    <source>
        <dbReference type="EMBL" id="CAH2307182.1"/>
    </source>
</evidence>
<dbReference type="PROSITE" id="PS50088">
    <property type="entry name" value="ANK_REPEAT"/>
    <property type="match status" value="2"/>
</dbReference>
<dbReference type="Pfam" id="PF12796">
    <property type="entry name" value="Ank_2"/>
    <property type="match status" value="1"/>
</dbReference>
<name>A0AAD1SS36_PELCU</name>
<dbReference type="InterPro" id="IPR013761">
    <property type="entry name" value="SAM/pointed_sf"/>
</dbReference>
<dbReference type="SMART" id="SM00248">
    <property type="entry name" value="ANK"/>
    <property type="match status" value="3"/>
</dbReference>
<keyword evidence="2" id="KW-0677">Repeat</keyword>
<dbReference type="PANTHER" id="PTHR24161:SF20">
    <property type="entry name" value="ANKYRIN REPEAT AND SAM DOMAIN-CONTAINING PROTEIN 4B"/>
    <property type="match status" value="1"/>
</dbReference>
<feature type="repeat" description="ANK" evidence="5">
    <location>
        <begin position="31"/>
        <end position="63"/>
    </location>
</feature>
<dbReference type="EMBL" id="OW240918">
    <property type="protein sequence ID" value="CAH2307182.1"/>
    <property type="molecule type" value="Genomic_DNA"/>
</dbReference>
<feature type="domain" description="SAM" evidence="7">
    <location>
        <begin position="335"/>
        <end position="399"/>
    </location>
</feature>
<reference evidence="8" key="1">
    <citation type="submission" date="2022-03" db="EMBL/GenBank/DDBJ databases">
        <authorList>
            <person name="Alioto T."/>
            <person name="Alioto T."/>
            <person name="Gomez Garrido J."/>
        </authorList>
    </citation>
    <scope>NUCLEOTIDE SEQUENCE</scope>
</reference>
<dbReference type="InterPro" id="IPR036770">
    <property type="entry name" value="Ankyrin_rpt-contain_sf"/>
</dbReference>
<proteinExistence type="predicted"/>
<feature type="repeat" description="ANK" evidence="5">
    <location>
        <begin position="64"/>
        <end position="96"/>
    </location>
</feature>
<dbReference type="PANTHER" id="PTHR24161">
    <property type="entry name" value="ANK_REP_REGION DOMAIN-CONTAINING PROTEIN-RELATED"/>
    <property type="match status" value="1"/>
</dbReference>
<dbReference type="Gene3D" id="1.10.150.50">
    <property type="entry name" value="Transcription Factor, Ets-1"/>
    <property type="match status" value="1"/>
</dbReference>
<organism evidence="8 9">
    <name type="scientific">Pelobates cultripes</name>
    <name type="common">Western spadefoot toad</name>
    <dbReference type="NCBI Taxonomy" id="61616"/>
    <lineage>
        <taxon>Eukaryota</taxon>
        <taxon>Metazoa</taxon>
        <taxon>Chordata</taxon>
        <taxon>Craniata</taxon>
        <taxon>Vertebrata</taxon>
        <taxon>Euteleostomi</taxon>
        <taxon>Amphibia</taxon>
        <taxon>Batrachia</taxon>
        <taxon>Anura</taxon>
        <taxon>Pelobatoidea</taxon>
        <taxon>Pelobatidae</taxon>
        <taxon>Pelobates</taxon>
    </lineage>
</organism>
<dbReference type="SMART" id="SM00454">
    <property type="entry name" value="SAM"/>
    <property type="match status" value="1"/>
</dbReference>
<dbReference type="FunFam" id="1.25.40.20:FF:000074">
    <property type="entry name" value="Usher syndrome type-1G protein isoform X1"/>
    <property type="match status" value="1"/>
</dbReference>
<evidence type="ECO:0000256" key="1">
    <source>
        <dbReference type="ARBA" id="ARBA00004316"/>
    </source>
</evidence>
<dbReference type="Pfam" id="PF00536">
    <property type="entry name" value="SAM_1"/>
    <property type="match status" value="1"/>
</dbReference>
<dbReference type="AlphaFoldDB" id="A0AAD1SS36"/>
<dbReference type="Gene3D" id="1.25.40.20">
    <property type="entry name" value="Ankyrin repeat-containing domain"/>
    <property type="match status" value="1"/>
</dbReference>
<sequence length="411" mass="45575">MSTRYHQAAIDGYEDILKEATKKDINNSDGDGMTPTLLAAYHGHLDILELVCHRGGDPDKCDIWGNSPLHHAANNGHANCVAFLVNFGANIFTMDNQFRTPLDVAALKERTDCVRILDGAANKQVALNPKKVARLKEQATKDAERKIKECEKLQDRHQSQMNKNHTKKNTGTLSSKGTLPSSTGARVSTPSTMSTLTKGLKDTLQLKLKKKDKNTLDKGTTSNIIFEKDENSSGHRTKVMDVFNENDEDNTKIGDDSSDTTESIFNRPGLGNIVFRRNLAADANTNFNSTSTFQDDFGFKVQTELFTDEAENSNDLDTDNGFNITWNEDEMELDEEGETSPLQVFLASHGLLELLGILMRDKIDLDSLLMCSNEDLQSINIQLGPRKKVLNAVDKRKQALAKPGKISDTKL</sequence>